<keyword evidence="7" id="KW-0812">Transmembrane</keyword>
<dbReference type="InterPro" id="IPR012336">
    <property type="entry name" value="Thioredoxin-like_fold"/>
</dbReference>
<evidence type="ECO:0000259" key="8">
    <source>
        <dbReference type="Pfam" id="PF13462"/>
    </source>
</evidence>
<evidence type="ECO:0000256" key="6">
    <source>
        <dbReference type="SAM" id="MobiDB-lite"/>
    </source>
</evidence>
<feature type="region of interest" description="Disordered" evidence="6">
    <location>
        <begin position="1"/>
        <end position="22"/>
    </location>
</feature>
<evidence type="ECO:0000256" key="5">
    <source>
        <dbReference type="ARBA" id="ARBA00023284"/>
    </source>
</evidence>
<keyword evidence="10" id="KW-1185">Reference proteome</keyword>
<dbReference type="InterPro" id="IPR036249">
    <property type="entry name" value="Thioredoxin-like_sf"/>
</dbReference>
<dbReference type="GO" id="GO:0016491">
    <property type="term" value="F:oxidoreductase activity"/>
    <property type="evidence" value="ECO:0007669"/>
    <property type="project" value="UniProtKB-KW"/>
</dbReference>
<comment type="similarity">
    <text evidence="1">Belongs to the thioredoxin family. DsbA subfamily.</text>
</comment>
<dbReference type="RefSeq" id="WP_129453322.1">
    <property type="nucleotide sequence ID" value="NZ_JACXYX010000002.1"/>
</dbReference>
<keyword evidence="3" id="KW-0560">Oxidoreductase</keyword>
<keyword evidence="2" id="KW-0732">Signal</keyword>
<evidence type="ECO:0000256" key="3">
    <source>
        <dbReference type="ARBA" id="ARBA00023002"/>
    </source>
</evidence>
<dbReference type="PANTHER" id="PTHR13887">
    <property type="entry name" value="GLUTATHIONE S-TRANSFERASE KAPPA"/>
    <property type="match status" value="1"/>
</dbReference>
<dbReference type="PANTHER" id="PTHR13887:SF14">
    <property type="entry name" value="DISULFIDE BOND FORMATION PROTEIN D"/>
    <property type="match status" value="1"/>
</dbReference>
<keyword evidence="7" id="KW-0472">Membrane</keyword>
<evidence type="ECO:0000256" key="2">
    <source>
        <dbReference type="ARBA" id="ARBA00022729"/>
    </source>
</evidence>
<keyword evidence="7" id="KW-1133">Transmembrane helix</keyword>
<gene>
    <name evidence="9" type="ORF">EUA07_01945</name>
</gene>
<evidence type="ECO:0000256" key="7">
    <source>
        <dbReference type="SAM" id="Phobius"/>
    </source>
</evidence>
<feature type="transmembrane region" description="Helical" evidence="7">
    <location>
        <begin position="29"/>
        <end position="50"/>
    </location>
</feature>
<evidence type="ECO:0000256" key="1">
    <source>
        <dbReference type="ARBA" id="ARBA00005791"/>
    </source>
</evidence>
<keyword evidence="4" id="KW-1015">Disulfide bond</keyword>
<protein>
    <submittedName>
        <fullName evidence="9">DsbA family protein</fullName>
    </submittedName>
</protein>
<comment type="caution">
    <text evidence="9">The sequence shown here is derived from an EMBL/GenBank/DDBJ whole genome shotgun (WGS) entry which is preliminary data.</text>
</comment>
<organism evidence="9 10">
    <name type="scientific">Nocardioides ganghwensis</name>
    <dbReference type="NCBI Taxonomy" id="252230"/>
    <lineage>
        <taxon>Bacteria</taxon>
        <taxon>Bacillati</taxon>
        <taxon>Actinomycetota</taxon>
        <taxon>Actinomycetes</taxon>
        <taxon>Propionibacteriales</taxon>
        <taxon>Nocardioidaceae</taxon>
        <taxon>Nocardioides</taxon>
    </lineage>
</organism>
<dbReference type="OrthoDB" id="117402at2"/>
<accession>A0A4Q2SJL8</accession>
<evidence type="ECO:0000313" key="10">
    <source>
        <dbReference type="Proteomes" id="UP000293291"/>
    </source>
</evidence>
<keyword evidence="5" id="KW-0676">Redox-active center</keyword>
<feature type="domain" description="Thioredoxin-like fold" evidence="8">
    <location>
        <begin position="83"/>
        <end position="234"/>
    </location>
</feature>
<dbReference type="EMBL" id="SDWU01000002">
    <property type="protein sequence ID" value="RYC04270.1"/>
    <property type="molecule type" value="Genomic_DNA"/>
</dbReference>
<reference evidence="9 10" key="1">
    <citation type="submission" date="2019-01" db="EMBL/GenBank/DDBJ databases">
        <title>Novel species of Nocardioides.</title>
        <authorList>
            <person name="Liu Q."/>
            <person name="Xin Y.-H."/>
        </authorList>
    </citation>
    <scope>NUCLEOTIDE SEQUENCE [LARGE SCALE GENOMIC DNA]</scope>
    <source>
        <strain evidence="9 10">CGMCC 4.6875</strain>
    </source>
</reference>
<name>A0A4Q2SJL8_9ACTN</name>
<dbReference type="Pfam" id="PF13462">
    <property type="entry name" value="Thioredoxin_4"/>
    <property type="match status" value="1"/>
</dbReference>
<evidence type="ECO:0000256" key="4">
    <source>
        <dbReference type="ARBA" id="ARBA00023157"/>
    </source>
</evidence>
<dbReference type="Gene3D" id="3.40.30.10">
    <property type="entry name" value="Glutaredoxin"/>
    <property type="match status" value="1"/>
</dbReference>
<evidence type="ECO:0000313" key="9">
    <source>
        <dbReference type="EMBL" id="RYC04270.1"/>
    </source>
</evidence>
<proteinExistence type="inferred from homology"/>
<dbReference type="AlphaFoldDB" id="A0A4Q2SJL8"/>
<dbReference type="Proteomes" id="UP000293291">
    <property type="component" value="Unassembled WGS sequence"/>
</dbReference>
<dbReference type="SUPFAM" id="SSF52833">
    <property type="entry name" value="Thioredoxin-like"/>
    <property type="match status" value="1"/>
</dbReference>
<sequence>MSTRTQSTRPPAPRTGRGSSRTNATRYRVARWVGIGVLVALVVAVIAVVVRDPAATDRAPRAADGEVVAPSGVGPEGSIAVGDGPVTVTIYFDYLCPACGAFEQANGETLQQLLLAEDVTVDLRPIAFLDHLSEGTEYSTRSANALATVVDADPDHAWSFHRALYAHQPPEGVEGLTDDQLAGIAHDVGVPSEVTALFAEGRHEGWVAQQTTRAFASGVEGTPTILVDGKPFAGDPYEAGSLASVVGQPAP</sequence>